<gene>
    <name evidence="1" type="ORF">HMPREF1977_0482</name>
</gene>
<dbReference type="AlphaFoldDB" id="E4MQ22"/>
<accession>E4MQ22</accession>
<organism evidence="1 2">
    <name type="scientific">Capnocytophaga ochracea F0287</name>
    <dbReference type="NCBI Taxonomy" id="873517"/>
    <lineage>
        <taxon>Bacteria</taxon>
        <taxon>Pseudomonadati</taxon>
        <taxon>Bacteroidota</taxon>
        <taxon>Flavobacteriia</taxon>
        <taxon>Flavobacteriales</taxon>
        <taxon>Flavobacteriaceae</taxon>
        <taxon>Capnocytophaga</taxon>
    </lineage>
</organism>
<dbReference type="eggNOG" id="ENOG5030SH6">
    <property type="taxonomic scope" value="Bacteria"/>
</dbReference>
<sequence length="218" mass="26184">MQILFKDINQTTIKIMKRVLLYLCIFYFWEVNAQKTREIYKDLDSLYLLIQTEYDLITKDYEEHIAEFDFNRVMRIREQIAYYLSHIDKRAADLSGIKLLSDSLKSYPDTEEIFLSIRSQKAKQHQLTILKQAFDGLQFEKVLNLVAIYSENGYIPSYELVYYKVMSEYRLFLKSSNNKQEREALIQHLTTYQKEHSGKSKIYDRVIDDTIKNVKRRR</sequence>
<reference evidence="1 2" key="1">
    <citation type="submission" date="2010-10" db="EMBL/GenBank/DDBJ databases">
        <authorList>
            <person name="Muzny D."/>
            <person name="Qin X."/>
            <person name="Deng J."/>
            <person name="Jiang H."/>
            <person name="Liu Y."/>
            <person name="Qu J."/>
            <person name="Song X.-Z."/>
            <person name="Zhang L."/>
            <person name="Thornton R."/>
            <person name="Coyle M."/>
            <person name="Francisco L."/>
            <person name="Jackson L."/>
            <person name="Javaid M."/>
            <person name="Korchina V."/>
            <person name="Kovar C."/>
            <person name="Mata R."/>
            <person name="Mathew T."/>
            <person name="Ngo R."/>
            <person name="Nguyen L."/>
            <person name="Nguyen N."/>
            <person name="Okwuonu G."/>
            <person name="Ongeri F."/>
            <person name="Pham C."/>
            <person name="Simmons D."/>
            <person name="Wilczek-Boney K."/>
            <person name="Hale W."/>
            <person name="Jakkamsetti A."/>
            <person name="Pham P."/>
            <person name="Ruth R."/>
            <person name="San Lucas F."/>
            <person name="Warren J."/>
            <person name="Zhang J."/>
            <person name="Zhao Z."/>
            <person name="Zhou C."/>
            <person name="Zhu D."/>
            <person name="Lee S."/>
            <person name="Bess C."/>
            <person name="Blankenburg K."/>
            <person name="Forbes L."/>
            <person name="Fu Q."/>
            <person name="Gubbala S."/>
            <person name="Hirani K."/>
            <person name="Jayaseelan J.C."/>
            <person name="Lara F."/>
            <person name="Munidasa M."/>
            <person name="Palculict T."/>
            <person name="Patil S."/>
            <person name="Pu L.-L."/>
            <person name="Saada N."/>
            <person name="Tang L."/>
            <person name="Weissenberger G."/>
            <person name="Zhu Y."/>
            <person name="Hemphill L."/>
            <person name="Shang Y."/>
            <person name="Youmans B."/>
            <person name="Ayvaz T."/>
            <person name="Ross M."/>
            <person name="Santibanez J."/>
            <person name="Aqrawi P."/>
            <person name="Gross S."/>
            <person name="Joshi V."/>
            <person name="Fowler G."/>
            <person name="Nazareth L."/>
            <person name="Reid J."/>
            <person name="Worley K."/>
            <person name="Petrosino J."/>
            <person name="Highlander S."/>
            <person name="Gibbs R."/>
        </authorList>
    </citation>
    <scope>NUCLEOTIDE SEQUENCE [LARGE SCALE GENOMIC DNA]</scope>
    <source>
        <strain evidence="1 2">F0287</strain>
    </source>
</reference>
<dbReference type="Proteomes" id="UP000005391">
    <property type="component" value="Unassembled WGS sequence"/>
</dbReference>
<proteinExistence type="predicted"/>
<dbReference type="HOGENOM" id="CLU_107066_0_0_10"/>
<protein>
    <submittedName>
        <fullName evidence="1">Uncharacterized protein</fullName>
    </submittedName>
</protein>
<dbReference type="RefSeq" id="WP_002671814.1">
    <property type="nucleotide sequence ID" value="NZ_GL573160.1"/>
</dbReference>
<evidence type="ECO:0000313" key="2">
    <source>
        <dbReference type="Proteomes" id="UP000005391"/>
    </source>
</evidence>
<name>E4MQ22_CAPOC</name>
<evidence type="ECO:0000313" key="1">
    <source>
        <dbReference type="EMBL" id="EFS98151.1"/>
    </source>
</evidence>
<comment type="caution">
    <text evidence="1">The sequence shown here is derived from an EMBL/GenBank/DDBJ whole genome shotgun (WGS) entry which is preliminary data.</text>
</comment>
<dbReference type="EMBL" id="AEOH01000012">
    <property type="protein sequence ID" value="EFS98151.1"/>
    <property type="molecule type" value="Genomic_DNA"/>
</dbReference>